<feature type="transmembrane region" description="Helical" evidence="11">
    <location>
        <begin position="292"/>
        <end position="313"/>
    </location>
</feature>
<keyword evidence="7 11" id="KW-1133">Transmembrane helix</keyword>
<dbReference type="Gene3D" id="1.20.1560.10">
    <property type="entry name" value="ABC transporter type 1, transmembrane domain"/>
    <property type="match status" value="2"/>
</dbReference>
<dbReference type="PROSITE" id="PS00211">
    <property type="entry name" value="ABC_TRANSPORTER_1"/>
    <property type="match status" value="2"/>
</dbReference>
<feature type="transmembrane region" description="Helical" evidence="11">
    <location>
        <begin position="409"/>
        <end position="433"/>
    </location>
</feature>
<evidence type="ECO:0000256" key="11">
    <source>
        <dbReference type="SAM" id="Phobius"/>
    </source>
</evidence>
<feature type="transmembrane region" description="Helical" evidence="11">
    <location>
        <begin position="453"/>
        <end position="480"/>
    </location>
</feature>
<feature type="domain" description="ABC transmembrane type-1" evidence="13">
    <location>
        <begin position="1069"/>
        <end position="1378"/>
    </location>
</feature>
<dbReference type="PANTHER" id="PTHR24223">
    <property type="entry name" value="ATP-BINDING CASSETTE SUB-FAMILY C"/>
    <property type="match status" value="1"/>
</dbReference>
<keyword evidence="5" id="KW-0547">Nucleotide-binding</keyword>
<dbReference type="CDD" id="cd18604">
    <property type="entry name" value="ABC_6TM_VMR1_D2_like"/>
    <property type="match status" value="1"/>
</dbReference>
<dbReference type="FunFam" id="3.40.50.300:FF:000565">
    <property type="entry name" value="ABC bile acid transporter"/>
    <property type="match status" value="1"/>
</dbReference>
<keyword evidence="3 11" id="KW-0812">Transmembrane</keyword>
<dbReference type="Pfam" id="PF00005">
    <property type="entry name" value="ABC_tran"/>
    <property type="match status" value="2"/>
</dbReference>
<keyword evidence="9" id="KW-0325">Glycoprotein</keyword>
<feature type="transmembrane region" description="Helical" evidence="11">
    <location>
        <begin position="1327"/>
        <end position="1344"/>
    </location>
</feature>
<feature type="region of interest" description="Disordered" evidence="10">
    <location>
        <begin position="1"/>
        <end position="25"/>
    </location>
</feature>
<dbReference type="SUPFAM" id="SSF52540">
    <property type="entry name" value="P-loop containing nucleoside triphosphate hydrolases"/>
    <property type="match status" value="2"/>
</dbReference>
<protein>
    <recommendedName>
        <fullName evidence="16">ATP-dependent bile acid permease</fullName>
    </recommendedName>
</protein>
<dbReference type="KEGG" id="tbl:TBLA_0G00710"/>
<evidence type="ECO:0000256" key="2">
    <source>
        <dbReference type="ARBA" id="ARBA00022448"/>
    </source>
</evidence>
<feature type="transmembrane region" description="Helical" evidence="11">
    <location>
        <begin position="178"/>
        <end position="198"/>
    </location>
</feature>
<evidence type="ECO:0000259" key="13">
    <source>
        <dbReference type="PROSITE" id="PS50929"/>
    </source>
</evidence>
<organism evidence="14 15">
    <name type="scientific">Henningerozyma blattae (strain ATCC 34711 / CBS 6284 / DSM 70876 / NBRC 10599 / NRRL Y-10934 / UCD 77-7)</name>
    <name type="common">Yeast</name>
    <name type="synonym">Tetrapisispora blattae</name>
    <dbReference type="NCBI Taxonomy" id="1071380"/>
    <lineage>
        <taxon>Eukaryota</taxon>
        <taxon>Fungi</taxon>
        <taxon>Dikarya</taxon>
        <taxon>Ascomycota</taxon>
        <taxon>Saccharomycotina</taxon>
        <taxon>Saccharomycetes</taxon>
        <taxon>Saccharomycetales</taxon>
        <taxon>Saccharomycetaceae</taxon>
        <taxon>Henningerozyma</taxon>
    </lineage>
</organism>
<dbReference type="SMART" id="SM00382">
    <property type="entry name" value="AAA"/>
    <property type="match status" value="2"/>
</dbReference>
<evidence type="ECO:0000256" key="5">
    <source>
        <dbReference type="ARBA" id="ARBA00022741"/>
    </source>
</evidence>
<dbReference type="InterPro" id="IPR011527">
    <property type="entry name" value="ABC1_TM_dom"/>
</dbReference>
<dbReference type="FunFam" id="3.40.50.300:FF:000825">
    <property type="entry name" value="ABC bile acid transporter"/>
    <property type="match status" value="1"/>
</dbReference>
<dbReference type="GO" id="GO:0005524">
    <property type="term" value="F:ATP binding"/>
    <property type="evidence" value="ECO:0007669"/>
    <property type="project" value="UniProtKB-KW"/>
</dbReference>
<feature type="transmembrane region" description="Helical" evidence="11">
    <location>
        <begin position="1237"/>
        <end position="1256"/>
    </location>
</feature>
<evidence type="ECO:0000256" key="9">
    <source>
        <dbReference type="ARBA" id="ARBA00023180"/>
    </source>
</evidence>
<feature type="transmembrane region" description="Helical" evidence="11">
    <location>
        <begin position="1135"/>
        <end position="1154"/>
    </location>
</feature>
<evidence type="ECO:0008006" key="16">
    <source>
        <dbReference type="Google" id="ProtNLM"/>
    </source>
</evidence>
<feature type="transmembrane region" description="Helical" evidence="11">
    <location>
        <begin position="558"/>
        <end position="578"/>
    </location>
</feature>
<keyword evidence="4" id="KW-0677">Repeat</keyword>
<feature type="transmembrane region" description="Helical" evidence="11">
    <location>
        <begin position="695"/>
        <end position="714"/>
    </location>
</feature>
<gene>
    <name evidence="14" type="primary">TBLA0G00710</name>
    <name evidence="14" type="ORF">TBLA_0G00710</name>
</gene>
<reference evidence="14 15" key="1">
    <citation type="journal article" date="2011" name="Proc. Natl. Acad. Sci. U.S.A.">
        <title>Evolutionary erosion of yeast sex chromosomes by mating-type switching accidents.</title>
        <authorList>
            <person name="Gordon J.L."/>
            <person name="Armisen D."/>
            <person name="Proux-Wera E."/>
            <person name="Oheigeartaigh S.S."/>
            <person name="Byrne K.P."/>
            <person name="Wolfe K.H."/>
        </authorList>
    </citation>
    <scope>NUCLEOTIDE SEQUENCE [LARGE SCALE GENOMIC DNA]</scope>
    <source>
        <strain evidence="15">ATCC 34711 / CBS 6284 / DSM 70876 / NBRC 10599 / NRRL Y-10934 / UCD 77-7</strain>
    </source>
</reference>
<dbReference type="Gene3D" id="3.40.50.300">
    <property type="entry name" value="P-loop containing nucleotide triphosphate hydrolases"/>
    <property type="match status" value="2"/>
</dbReference>
<evidence type="ECO:0000256" key="6">
    <source>
        <dbReference type="ARBA" id="ARBA00022840"/>
    </source>
</evidence>
<dbReference type="OMA" id="LRMITNI"/>
<dbReference type="CDD" id="cd03250">
    <property type="entry name" value="ABCC_MRP_domain1"/>
    <property type="match status" value="1"/>
</dbReference>
<dbReference type="GO" id="GO:0042908">
    <property type="term" value="P:xenobiotic transport"/>
    <property type="evidence" value="ECO:0007669"/>
    <property type="project" value="UniProtKB-ARBA"/>
</dbReference>
<dbReference type="FunCoup" id="I2H6L6">
    <property type="interactions" value="140"/>
</dbReference>
<dbReference type="RefSeq" id="XP_004181537.1">
    <property type="nucleotide sequence ID" value="XM_004181489.1"/>
</dbReference>
<dbReference type="InterPro" id="IPR036640">
    <property type="entry name" value="ABC1_TM_sf"/>
</dbReference>
<dbReference type="InterPro" id="IPR017871">
    <property type="entry name" value="ABC_transporter-like_CS"/>
</dbReference>
<dbReference type="STRING" id="1071380.I2H6L6"/>
<dbReference type="CDD" id="cd18596">
    <property type="entry name" value="ABC_6TM_VMR1_D1_like"/>
    <property type="match status" value="1"/>
</dbReference>
<evidence type="ECO:0000256" key="10">
    <source>
        <dbReference type="SAM" id="MobiDB-lite"/>
    </source>
</evidence>
<evidence type="ECO:0000256" key="3">
    <source>
        <dbReference type="ARBA" id="ARBA00022692"/>
    </source>
</evidence>
<dbReference type="EMBL" id="HE806322">
    <property type="protein sequence ID" value="CCH62018.1"/>
    <property type="molecule type" value="Genomic_DNA"/>
</dbReference>
<dbReference type="PANTHER" id="PTHR24223:SF353">
    <property type="entry name" value="ABC TRANSPORTER ATP-BINDING PROTEIN_PERMEASE VMR1-RELATED"/>
    <property type="match status" value="1"/>
</dbReference>
<evidence type="ECO:0000313" key="15">
    <source>
        <dbReference type="Proteomes" id="UP000002866"/>
    </source>
</evidence>
<dbReference type="PROSITE" id="PS50893">
    <property type="entry name" value="ABC_TRANSPORTER_2"/>
    <property type="match status" value="2"/>
</dbReference>
<dbReference type="GO" id="GO:0140359">
    <property type="term" value="F:ABC-type transporter activity"/>
    <property type="evidence" value="ECO:0007669"/>
    <property type="project" value="InterPro"/>
</dbReference>
<dbReference type="eggNOG" id="KOG0054">
    <property type="taxonomic scope" value="Eukaryota"/>
</dbReference>
<dbReference type="GO" id="GO:0045121">
    <property type="term" value="C:membrane raft"/>
    <property type="evidence" value="ECO:0007669"/>
    <property type="project" value="EnsemblFungi"/>
</dbReference>
<feature type="domain" description="ABC transporter" evidence="12">
    <location>
        <begin position="758"/>
        <end position="999"/>
    </location>
</feature>
<dbReference type="InterPro" id="IPR003593">
    <property type="entry name" value="AAA+_ATPase"/>
</dbReference>
<keyword evidence="2" id="KW-0813">Transport</keyword>
<name>I2H6L6_HENB6</name>
<evidence type="ECO:0000256" key="4">
    <source>
        <dbReference type="ARBA" id="ARBA00022737"/>
    </source>
</evidence>
<proteinExistence type="predicted"/>
<evidence type="ECO:0000259" key="12">
    <source>
        <dbReference type="PROSITE" id="PS50893"/>
    </source>
</evidence>
<feature type="transmembrane region" description="Helical" evidence="11">
    <location>
        <begin position="59"/>
        <end position="79"/>
    </location>
</feature>
<dbReference type="Pfam" id="PF00664">
    <property type="entry name" value="ABC_membrane"/>
    <property type="match status" value="2"/>
</dbReference>
<dbReference type="Proteomes" id="UP000002866">
    <property type="component" value="Chromosome 7"/>
</dbReference>
<keyword evidence="8 11" id="KW-0472">Membrane</keyword>
<dbReference type="GeneID" id="14497150"/>
<dbReference type="SUPFAM" id="SSF90123">
    <property type="entry name" value="ABC transporter transmembrane region"/>
    <property type="match status" value="2"/>
</dbReference>
<dbReference type="GO" id="GO:0033285">
    <property type="term" value="F:ATPase-coupled monocarboxylic acid transmembrane transporter activity"/>
    <property type="evidence" value="ECO:0007669"/>
    <property type="project" value="EnsemblFungi"/>
</dbReference>
<dbReference type="InterPro" id="IPR050173">
    <property type="entry name" value="ABC_transporter_C-like"/>
</dbReference>
<dbReference type="GO" id="GO:0000329">
    <property type="term" value="C:fungal-type vacuole membrane"/>
    <property type="evidence" value="ECO:0007669"/>
    <property type="project" value="EnsemblFungi"/>
</dbReference>
<dbReference type="InterPro" id="IPR027417">
    <property type="entry name" value="P-loop_NTPase"/>
</dbReference>
<dbReference type="HOGENOM" id="CLU_000604_27_6_1"/>
<feature type="domain" description="ABC transporter" evidence="12">
    <location>
        <begin position="1414"/>
        <end position="1668"/>
    </location>
</feature>
<evidence type="ECO:0000256" key="1">
    <source>
        <dbReference type="ARBA" id="ARBA00004141"/>
    </source>
</evidence>
<feature type="transmembrane region" description="Helical" evidence="11">
    <location>
        <begin position="210"/>
        <end position="230"/>
    </location>
</feature>
<keyword evidence="15" id="KW-1185">Reference proteome</keyword>
<accession>I2H6L6</accession>
<dbReference type="OrthoDB" id="6500128at2759"/>
<comment type="subcellular location">
    <subcellularLocation>
        <location evidence="1">Membrane</location>
        <topology evidence="1">Multi-pass membrane protein</topology>
    </subcellularLocation>
</comment>
<feature type="transmembrane region" description="Helical" evidence="11">
    <location>
        <begin position="251"/>
        <end position="272"/>
    </location>
</feature>
<feature type="transmembrane region" description="Helical" evidence="11">
    <location>
        <begin position="584"/>
        <end position="602"/>
    </location>
</feature>
<feature type="transmembrane region" description="Helical" evidence="11">
    <location>
        <begin position="1062"/>
        <end position="1083"/>
    </location>
</feature>
<sequence>MSNLQSPYKQFQSSKNPSNFDLAASDSNSNLHKDTGMTSGKNTIWYYDDFTTYGRSSLLLFKVPLALIIVNSLLVLFNLSSNYYKYNVLHFKEKNILEDLMSTDNSEEEEEATESNALLNNNATTNHASIEQDQRKSNTSLADKHFSIEQLKFIKMDGSPHGKPVILRKNLLENLNNLCELLLVILQFFIHCYVLKNLPYFRDDFNYKNGLINLFQWTFILLIVIIRNLINLNSKFNFNFNKYIGNSFWKISFLSYMILMPQFLIIFRSLSLNHIGSTISIEFLKSNAYLRNYYMLQVIINSILFCLLFFTNFQSKDKNILYKTDDWIIPSPESNSSVASFISWSWFSPFVWSSYYNSKVEKKDIWGLNINDYSLLVMKKFRNFSANFDKSQASPGTDNNNKSRFSIKLILFFSDLLLLQTFWAFIDSLIAFFPTILLKKILQYISDPTVTTKNVACCYIILMFISKCIVAVCEGQALFIGRRICIRMRSIIISEIYIKALRRQIITKTKKSTDEVDPEQLNEDSKIDGDEESTASANVGAIINLIAVDAFKVAEIGAYLHTFIGTIIMTFVSIYLLFNLLGSAAFIGALTIIVLIPVNYKIANWLGNLQQKNLKTTDKRIQKLNETFQAIRIIKFFSWEKNFENDIHKIREEELYILLLRCLVWSFSTFIFFISPTIVTSLSFAYYIFIQKQELTSPVAFTALSLFALLKIPLDQMANMLSYVVQSKVSLDRVQTFLDEPDTKKYEQLTVPVEKNKLSFKNATMSWGNDNDSFKLRNLDIDFKIGQLNVVIGPTGSGKTSLLMALLGEMTLTEGQINIPSLDPRHDLIIESDGHTNSIAYCSQAAWLLNDTVRNNILFNSPYNKDRYDAAIVAAGLKRDFEILAAGDLTEIGERGITLSGGQKQRISLARALYSNARHVLLDDCLSAVDAHTAAWIYDNCISGPLMEGRTCVLVSHNIALTLKNASLVVMLKNGRVADQGDPVTLLNKGALGEDELVKSSILSRNVSFASVQNLANKSKPVDAKKKTDEELSKAGKLVEEETKAEGYVSPKVYKWYFDNFGGLKAVSFLVAIFFVAQGMYIVQTWWVRDWVVQDVKAKFNELANTVSGLTKNFMSINSIVISSSYSKTSSHSTAYYLSIYFGIGVLHSSIFAIKDILCTYAGLAASRKMFNSLLKNSLHAKLRFFDSTPLGRIMNRFSKDIEAVDQEVPMYLGGTFACLVECFSIIVLITLITPQFLGVAIFIAVFYWFVGAVYISGSRELKRFDSITKSPIYQHFSETLAGITTVRAYGDESRFMRENLEKIDENNKPFFYMWVSNRWLSFRTQIIGAFVILGAGGFSIWNINKIDSGLAGISLTYALTFSDAALWLVRFYGDTEMNMNSTERIQEYMNIDQEPYNEGTVEPPADWPENGKIEINDVSLRYAPNLPRVIKNVSFTVDSKSKVGIVGRTGAGKSTIITALFRFLEPETGNIKIDNIDIVSIDLQKLRRSISIIPQDPTLFTGTIRSNLDPYTQYSDKEIFDSLICVNLVSREELAQVQSPSSNDTSSIVSENFNHFLDLEYNVSEGGSNISQGQRQLLCLARSLLGKPKIILLDEATASIDYESDKKIQETIRNEFGNSTILTIAHRLRSVIDYDKILVMDAGEVEEYDHPYSLLLNKNSIFYSMCEQSGEIDILIEQAKKAFVDKLSSK</sequence>
<feature type="transmembrane region" description="Helical" evidence="11">
    <location>
        <begin position="1209"/>
        <end position="1231"/>
    </location>
</feature>
<dbReference type="GO" id="GO:0016887">
    <property type="term" value="F:ATP hydrolysis activity"/>
    <property type="evidence" value="ECO:0007669"/>
    <property type="project" value="InterPro"/>
</dbReference>
<feature type="domain" description="ABC transmembrane type-1" evidence="13">
    <location>
        <begin position="421"/>
        <end position="726"/>
    </location>
</feature>
<dbReference type="PROSITE" id="PS50929">
    <property type="entry name" value="ABC_TM1F"/>
    <property type="match status" value="2"/>
</dbReference>
<evidence type="ECO:0000256" key="7">
    <source>
        <dbReference type="ARBA" id="ARBA00022989"/>
    </source>
</evidence>
<feature type="transmembrane region" description="Helical" evidence="11">
    <location>
        <begin position="1350"/>
        <end position="1370"/>
    </location>
</feature>
<evidence type="ECO:0000256" key="8">
    <source>
        <dbReference type="ARBA" id="ARBA00023136"/>
    </source>
</evidence>
<keyword evidence="6" id="KW-0067">ATP-binding</keyword>
<dbReference type="FunFam" id="1.20.1560.10:FF:000010">
    <property type="entry name" value="Multidrug resistance-associated ABC transporter"/>
    <property type="match status" value="1"/>
</dbReference>
<dbReference type="InterPro" id="IPR003439">
    <property type="entry name" value="ABC_transporter-like_ATP-bd"/>
</dbReference>
<dbReference type="CDD" id="cd03369">
    <property type="entry name" value="ABCC_NFT1"/>
    <property type="match status" value="1"/>
</dbReference>
<dbReference type="InParanoid" id="I2H6L6"/>
<evidence type="ECO:0000313" key="14">
    <source>
        <dbReference type="EMBL" id="CCH62018.1"/>
    </source>
</evidence>
<feature type="transmembrane region" description="Helical" evidence="11">
    <location>
        <begin position="658"/>
        <end position="689"/>
    </location>
</feature>